<evidence type="ECO:0000313" key="6">
    <source>
        <dbReference type="EMBL" id="NLR74679.1"/>
    </source>
</evidence>
<keyword evidence="7" id="KW-1185">Reference proteome</keyword>
<dbReference type="PIRSF" id="PIRSF000103">
    <property type="entry name" value="HIBADH"/>
    <property type="match status" value="1"/>
</dbReference>
<dbReference type="InterPro" id="IPR008927">
    <property type="entry name" value="6-PGluconate_DH-like_C_sf"/>
</dbReference>
<dbReference type="Gene3D" id="1.10.1040.10">
    <property type="entry name" value="N-(1-d-carboxylethyl)-l-norvaline Dehydrogenase, domain 2"/>
    <property type="match status" value="1"/>
</dbReference>
<protein>
    <submittedName>
        <fullName evidence="6">NAD(P)-dependent oxidoreductase</fullName>
    </submittedName>
</protein>
<dbReference type="InterPro" id="IPR029154">
    <property type="entry name" value="HIBADH-like_NADP-bd"/>
</dbReference>
<dbReference type="GO" id="GO:0016491">
    <property type="term" value="F:oxidoreductase activity"/>
    <property type="evidence" value="ECO:0007669"/>
    <property type="project" value="UniProtKB-KW"/>
</dbReference>
<evidence type="ECO:0000256" key="1">
    <source>
        <dbReference type="ARBA" id="ARBA00023002"/>
    </source>
</evidence>
<sequence length="292" mass="29896">MQAGCVGLGIMGRPMALNLLKAGVPVTVYARRPEAAAPLQAAGAGVASSPAALAACVDVLFINVSDTPDVEQVLFGDQGISQGARPGLVVVDMGTSSPSQTQAFAARLAQQGVQLLDAPVSGGEVGAINGTLTIMVGGEAEAFARALPLFQHMGKTITHVGGSGAGQVAKACNQIVIGGTVLAVAEAMTFAKRQGVDAAKVREALLGGFAQSKVLEVHGQRMLDDNFKPGFKGRLHQKDMNIVMAEALALNLGLPLSAQVLQYLNALVGSGEGELDSSAIYHLVDRFSKPAS</sequence>
<dbReference type="PANTHER" id="PTHR43060">
    <property type="entry name" value="3-HYDROXYISOBUTYRATE DEHYDROGENASE-LIKE 1, MITOCHONDRIAL-RELATED"/>
    <property type="match status" value="1"/>
</dbReference>
<name>A0A847SBF4_9NEIS</name>
<feature type="active site" evidence="3">
    <location>
        <position position="170"/>
    </location>
</feature>
<evidence type="ECO:0000256" key="3">
    <source>
        <dbReference type="PIRSR" id="PIRSR000103-1"/>
    </source>
</evidence>
<gene>
    <name evidence="6" type="ORF">HF682_05850</name>
</gene>
<keyword evidence="2" id="KW-0520">NAD</keyword>
<dbReference type="InterPro" id="IPR015815">
    <property type="entry name" value="HIBADH-related"/>
</dbReference>
<keyword evidence="1" id="KW-0560">Oxidoreductase</keyword>
<evidence type="ECO:0000259" key="5">
    <source>
        <dbReference type="Pfam" id="PF14833"/>
    </source>
</evidence>
<dbReference type="InterPro" id="IPR006115">
    <property type="entry name" value="6PGDH_NADP-bd"/>
</dbReference>
<proteinExistence type="predicted"/>
<dbReference type="Proteomes" id="UP000587991">
    <property type="component" value="Unassembled WGS sequence"/>
</dbReference>
<dbReference type="GO" id="GO:0050661">
    <property type="term" value="F:NADP binding"/>
    <property type="evidence" value="ECO:0007669"/>
    <property type="project" value="InterPro"/>
</dbReference>
<evidence type="ECO:0000259" key="4">
    <source>
        <dbReference type="Pfam" id="PF03446"/>
    </source>
</evidence>
<dbReference type="EMBL" id="JABAIM010000001">
    <property type="protein sequence ID" value="NLR74679.1"/>
    <property type="molecule type" value="Genomic_DNA"/>
</dbReference>
<dbReference type="SUPFAM" id="SSF51735">
    <property type="entry name" value="NAD(P)-binding Rossmann-fold domains"/>
    <property type="match status" value="1"/>
</dbReference>
<dbReference type="InterPro" id="IPR013328">
    <property type="entry name" value="6PGD_dom2"/>
</dbReference>
<organism evidence="6 7">
    <name type="scientific">Leeia aquatica</name>
    <dbReference type="NCBI Taxonomy" id="2725557"/>
    <lineage>
        <taxon>Bacteria</taxon>
        <taxon>Pseudomonadati</taxon>
        <taxon>Pseudomonadota</taxon>
        <taxon>Betaproteobacteria</taxon>
        <taxon>Neisseriales</taxon>
        <taxon>Leeiaceae</taxon>
        <taxon>Leeia</taxon>
    </lineage>
</organism>
<evidence type="ECO:0000313" key="7">
    <source>
        <dbReference type="Proteomes" id="UP000587991"/>
    </source>
</evidence>
<evidence type="ECO:0000256" key="2">
    <source>
        <dbReference type="ARBA" id="ARBA00023027"/>
    </source>
</evidence>
<dbReference type="Pfam" id="PF03446">
    <property type="entry name" value="NAD_binding_2"/>
    <property type="match status" value="1"/>
</dbReference>
<dbReference type="GO" id="GO:0051287">
    <property type="term" value="F:NAD binding"/>
    <property type="evidence" value="ECO:0007669"/>
    <property type="project" value="InterPro"/>
</dbReference>
<feature type="domain" description="3-hydroxyisobutyrate dehydrogenase-like NAD-binding" evidence="5">
    <location>
        <begin position="164"/>
        <end position="283"/>
    </location>
</feature>
<reference evidence="6 7" key="1">
    <citation type="submission" date="2020-04" db="EMBL/GenBank/DDBJ databases">
        <title>Draft genome of Leeia sp. IMCC25680.</title>
        <authorList>
            <person name="Song J."/>
            <person name="Cho J.-C."/>
        </authorList>
    </citation>
    <scope>NUCLEOTIDE SEQUENCE [LARGE SCALE GENOMIC DNA]</scope>
    <source>
        <strain evidence="6 7">IMCC25680</strain>
    </source>
</reference>
<dbReference type="SUPFAM" id="SSF48179">
    <property type="entry name" value="6-phosphogluconate dehydrogenase C-terminal domain-like"/>
    <property type="match status" value="1"/>
</dbReference>
<dbReference type="PANTHER" id="PTHR43060:SF15">
    <property type="entry name" value="3-HYDROXYISOBUTYRATE DEHYDROGENASE-LIKE 1, MITOCHONDRIAL-RELATED"/>
    <property type="match status" value="1"/>
</dbReference>
<dbReference type="Gene3D" id="3.40.50.720">
    <property type="entry name" value="NAD(P)-binding Rossmann-like Domain"/>
    <property type="match status" value="1"/>
</dbReference>
<accession>A0A847SBF4</accession>
<comment type="caution">
    <text evidence="6">The sequence shown here is derived from an EMBL/GenBank/DDBJ whole genome shotgun (WGS) entry which is preliminary data.</text>
</comment>
<dbReference type="Pfam" id="PF14833">
    <property type="entry name" value="NAD_binding_11"/>
    <property type="match status" value="1"/>
</dbReference>
<dbReference type="AlphaFoldDB" id="A0A847SBF4"/>
<dbReference type="InterPro" id="IPR036291">
    <property type="entry name" value="NAD(P)-bd_dom_sf"/>
</dbReference>
<feature type="domain" description="6-phosphogluconate dehydrogenase NADP-binding" evidence="4">
    <location>
        <begin position="4"/>
        <end position="161"/>
    </location>
</feature>